<keyword evidence="2" id="KW-1185">Reference proteome</keyword>
<dbReference type="GeneID" id="104733736"/>
<protein>
    <submittedName>
        <fullName evidence="3">Uncharacterized protein LOC104733736</fullName>
    </submittedName>
</protein>
<evidence type="ECO:0000313" key="2">
    <source>
        <dbReference type="Proteomes" id="UP000694864"/>
    </source>
</evidence>
<name>A0ABM1QQY8_CAMSA</name>
<proteinExistence type="predicted"/>
<keyword evidence="1" id="KW-0472">Membrane</keyword>
<evidence type="ECO:0000256" key="1">
    <source>
        <dbReference type="SAM" id="Phobius"/>
    </source>
</evidence>
<keyword evidence="1" id="KW-0812">Transmembrane</keyword>
<sequence>MKKILEFQLIYRECHWGLGRKNVGSERIIVAKKLFYENVIKCIYTKERTGYIFKERIGLVDELGEKGEDVICDSKSEEEIRYSDTKEAVKKRPVLEASDGKRKYKKRDKKRNKKSDDFDELPISFGFILNPNSSSITLVYFISYLLCDLLTICVCSVYAGSVCNRNLFYPDGRYINERRTKSCNNRILFNLLVSDKVMLDASKQTRCLQIFHSLQSWNQGSHNVFHHITHCSPENSCFQIL</sequence>
<evidence type="ECO:0000313" key="3">
    <source>
        <dbReference type="RefSeq" id="XP_019089176.1"/>
    </source>
</evidence>
<feature type="transmembrane region" description="Helical" evidence="1">
    <location>
        <begin position="138"/>
        <end position="159"/>
    </location>
</feature>
<dbReference type="RefSeq" id="XP_019089176.1">
    <property type="nucleotide sequence ID" value="XM_019233631.1"/>
</dbReference>
<keyword evidence="1" id="KW-1133">Transmembrane helix</keyword>
<reference evidence="2" key="1">
    <citation type="journal article" date="2014" name="Nat. Commun.">
        <title>The emerging biofuel crop Camelina sativa retains a highly undifferentiated hexaploid genome structure.</title>
        <authorList>
            <person name="Kagale S."/>
            <person name="Koh C."/>
            <person name="Nixon J."/>
            <person name="Bollina V."/>
            <person name="Clarke W.E."/>
            <person name="Tuteja R."/>
            <person name="Spillane C."/>
            <person name="Robinson S.J."/>
            <person name="Links M.G."/>
            <person name="Clarke C."/>
            <person name="Higgins E.E."/>
            <person name="Huebert T."/>
            <person name="Sharpe A.G."/>
            <person name="Parkin I.A."/>
        </authorList>
    </citation>
    <scope>NUCLEOTIDE SEQUENCE [LARGE SCALE GENOMIC DNA]</scope>
    <source>
        <strain evidence="2">cv. DH55</strain>
    </source>
</reference>
<organism evidence="2 3">
    <name type="scientific">Camelina sativa</name>
    <name type="common">False flax</name>
    <name type="synonym">Myagrum sativum</name>
    <dbReference type="NCBI Taxonomy" id="90675"/>
    <lineage>
        <taxon>Eukaryota</taxon>
        <taxon>Viridiplantae</taxon>
        <taxon>Streptophyta</taxon>
        <taxon>Embryophyta</taxon>
        <taxon>Tracheophyta</taxon>
        <taxon>Spermatophyta</taxon>
        <taxon>Magnoliopsida</taxon>
        <taxon>eudicotyledons</taxon>
        <taxon>Gunneridae</taxon>
        <taxon>Pentapetalae</taxon>
        <taxon>rosids</taxon>
        <taxon>malvids</taxon>
        <taxon>Brassicales</taxon>
        <taxon>Brassicaceae</taxon>
        <taxon>Camelineae</taxon>
        <taxon>Camelina</taxon>
    </lineage>
</organism>
<gene>
    <name evidence="3" type="primary">LOC104733736</name>
</gene>
<accession>A0ABM1QQY8</accession>
<reference evidence="3" key="2">
    <citation type="submission" date="2025-08" db="UniProtKB">
        <authorList>
            <consortium name="RefSeq"/>
        </authorList>
    </citation>
    <scope>IDENTIFICATION</scope>
    <source>
        <tissue evidence="3">Leaf</tissue>
    </source>
</reference>
<dbReference type="Proteomes" id="UP000694864">
    <property type="component" value="Chromosome 12"/>
</dbReference>